<dbReference type="OrthoDB" id="4060574at2"/>
<dbReference type="STRING" id="394096.DB31_5802"/>
<dbReference type="RefSeq" id="WP_052419870.1">
    <property type="nucleotide sequence ID" value="NZ_JMCB01000003.1"/>
</dbReference>
<dbReference type="EMBL" id="JMCB01000003">
    <property type="protein sequence ID" value="KFE70760.1"/>
    <property type="molecule type" value="Genomic_DNA"/>
</dbReference>
<dbReference type="AlphaFoldDB" id="A0A085WSU7"/>
<gene>
    <name evidence="2" type="ORF">DB31_5802</name>
</gene>
<reference evidence="2 3" key="1">
    <citation type="submission" date="2014-04" db="EMBL/GenBank/DDBJ databases">
        <title>Genome assembly of Hyalangium minutum DSM 14724.</title>
        <authorList>
            <person name="Sharma G."/>
            <person name="Subramanian S."/>
        </authorList>
    </citation>
    <scope>NUCLEOTIDE SEQUENCE [LARGE SCALE GENOMIC DNA]</scope>
    <source>
        <strain evidence="2 3">DSM 14724</strain>
    </source>
</reference>
<comment type="caution">
    <text evidence="2">The sequence shown here is derived from an EMBL/GenBank/DDBJ whole genome shotgun (WGS) entry which is preliminary data.</text>
</comment>
<dbReference type="Gene3D" id="2.60.120.10">
    <property type="entry name" value="Jelly Rolls"/>
    <property type="match status" value="1"/>
</dbReference>
<accession>A0A085WSU7</accession>
<dbReference type="Proteomes" id="UP000028725">
    <property type="component" value="Unassembled WGS sequence"/>
</dbReference>
<dbReference type="InterPro" id="IPR013096">
    <property type="entry name" value="Cupin_2"/>
</dbReference>
<sequence length="258" mass="29561">MQELNQELHDEGRGTRTAFDVSEVSAEDVFAFSEELAGGQLIRFEDFTKDAYLDALIEKPWGYEHRVYADMLIDVWKLMLAPRQSTSMHCHPRKETVLMCLGGSLQINFLSHSIRVETGQYARIPKGVFHSTDNVGPWEAHLVEVETPRNKFDLIRKQDRYGRQGQQYESRNSAQDIAPLLEDPTQPYSKIREQDLQGLFRFDVLTGLRIKHSRRLPDFAVSLSAAGALGQRVAIFKSSEARFSQLESIERYLAITRI</sequence>
<dbReference type="SUPFAM" id="SSF51182">
    <property type="entry name" value="RmlC-like cupins"/>
    <property type="match status" value="1"/>
</dbReference>
<organism evidence="2 3">
    <name type="scientific">Hyalangium minutum</name>
    <dbReference type="NCBI Taxonomy" id="394096"/>
    <lineage>
        <taxon>Bacteria</taxon>
        <taxon>Pseudomonadati</taxon>
        <taxon>Myxococcota</taxon>
        <taxon>Myxococcia</taxon>
        <taxon>Myxococcales</taxon>
        <taxon>Cystobacterineae</taxon>
        <taxon>Archangiaceae</taxon>
        <taxon>Hyalangium</taxon>
    </lineage>
</organism>
<dbReference type="InterPro" id="IPR014710">
    <property type="entry name" value="RmlC-like_jellyroll"/>
</dbReference>
<feature type="domain" description="Cupin type-2" evidence="1">
    <location>
        <begin position="79"/>
        <end position="145"/>
    </location>
</feature>
<evidence type="ECO:0000313" key="2">
    <source>
        <dbReference type="EMBL" id="KFE70760.1"/>
    </source>
</evidence>
<protein>
    <recommendedName>
        <fullName evidence="1">Cupin type-2 domain-containing protein</fullName>
    </recommendedName>
</protein>
<dbReference type="Pfam" id="PF07883">
    <property type="entry name" value="Cupin_2"/>
    <property type="match status" value="1"/>
</dbReference>
<dbReference type="InterPro" id="IPR011051">
    <property type="entry name" value="RmlC_Cupin_sf"/>
</dbReference>
<proteinExistence type="predicted"/>
<evidence type="ECO:0000313" key="3">
    <source>
        <dbReference type="Proteomes" id="UP000028725"/>
    </source>
</evidence>
<keyword evidence="3" id="KW-1185">Reference proteome</keyword>
<name>A0A085WSU7_9BACT</name>
<evidence type="ECO:0000259" key="1">
    <source>
        <dbReference type="Pfam" id="PF07883"/>
    </source>
</evidence>